<reference evidence="2 3" key="1">
    <citation type="journal article" date="2019" name="Nat. Ecol. Evol.">
        <title>Megaphylogeny resolves global patterns of mushroom evolution.</title>
        <authorList>
            <person name="Varga T."/>
            <person name="Krizsan K."/>
            <person name="Foldi C."/>
            <person name="Dima B."/>
            <person name="Sanchez-Garcia M."/>
            <person name="Sanchez-Ramirez S."/>
            <person name="Szollosi G.J."/>
            <person name="Szarkandi J.G."/>
            <person name="Papp V."/>
            <person name="Albert L."/>
            <person name="Andreopoulos W."/>
            <person name="Angelini C."/>
            <person name="Antonin V."/>
            <person name="Barry K.W."/>
            <person name="Bougher N.L."/>
            <person name="Buchanan P."/>
            <person name="Buyck B."/>
            <person name="Bense V."/>
            <person name="Catcheside P."/>
            <person name="Chovatia M."/>
            <person name="Cooper J."/>
            <person name="Damon W."/>
            <person name="Desjardin D."/>
            <person name="Finy P."/>
            <person name="Geml J."/>
            <person name="Haridas S."/>
            <person name="Hughes K."/>
            <person name="Justo A."/>
            <person name="Karasinski D."/>
            <person name="Kautmanova I."/>
            <person name="Kiss B."/>
            <person name="Kocsube S."/>
            <person name="Kotiranta H."/>
            <person name="LaButti K.M."/>
            <person name="Lechner B.E."/>
            <person name="Liimatainen K."/>
            <person name="Lipzen A."/>
            <person name="Lukacs Z."/>
            <person name="Mihaltcheva S."/>
            <person name="Morgado L.N."/>
            <person name="Niskanen T."/>
            <person name="Noordeloos M.E."/>
            <person name="Ohm R.A."/>
            <person name="Ortiz-Santana B."/>
            <person name="Ovrebo C."/>
            <person name="Racz N."/>
            <person name="Riley R."/>
            <person name="Savchenko A."/>
            <person name="Shiryaev A."/>
            <person name="Soop K."/>
            <person name="Spirin V."/>
            <person name="Szebenyi C."/>
            <person name="Tomsovsky M."/>
            <person name="Tulloss R.E."/>
            <person name="Uehling J."/>
            <person name="Grigoriev I.V."/>
            <person name="Vagvolgyi C."/>
            <person name="Papp T."/>
            <person name="Martin F.M."/>
            <person name="Miettinen O."/>
            <person name="Hibbett D.S."/>
            <person name="Nagy L.G."/>
        </authorList>
    </citation>
    <scope>NUCLEOTIDE SEQUENCE [LARGE SCALE GENOMIC DNA]</scope>
    <source>
        <strain evidence="2 3">CBS 962.96</strain>
    </source>
</reference>
<dbReference type="InterPro" id="IPR010730">
    <property type="entry name" value="HET"/>
</dbReference>
<dbReference type="EMBL" id="ML180432">
    <property type="protein sequence ID" value="THU77447.1"/>
    <property type="molecule type" value="Genomic_DNA"/>
</dbReference>
<sequence>MVGGLTFTEADVAQSSWTGNRGKVQNVYDLYARAREGNRSHWWRRHAHVIDSLLSHDGYKIKTISCAHDKETVEKVRPRRLISTRSIKLVDFGDNIPIPDYAILSHTWGPGEVTFRELNLCQDEGNVDTSTLAKPGHRKIRYACREARRQNLDYLWVDTCCINQEDKGDVHRNIRSMYAFYQNSSICYAYLSDRDRYNLSEFLILTSRWFSRGLDASGTIGSS</sequence>
<dbReference type="AlphaFoldDB" id="A0A4S8KP62"/>
<accession>A0A4S8KP62</accession>
<dbReference type="Proteomes" id="UP000297245">
    <property type="component" value="Unassembled WGS sequence"/>
</dbReference>
<protein>
    <recommendedName>
        <fullName evidence="1">Heterokaryon incompatibility domain-containing protein</fullName>
    </recommendedName>
</protein>
<dbReference type="PANTHER" id="PTHR10622:SF10">
    <property type="entry name" value="HET DOMAIN-CONTAINING PROTEIN"/>
    <property type="match status" value="1"/>
</dbReference>
<evidence type="ECO:0000313" key="3">
    <source>
        <dbReference type="Proteomes" id="UP000297245"/>
    </source>
</evidence>
<name>A0A4S8KP62_DENBC</name>
<keyword evidence="3" id="KW-1185">Reference proteome</keyword>
<dbReference type="OrthoDB" id="5303367at2759"/>
<dbReference type="PANTHER" id="PTHR10622">
    <property type="entry name" value="HET DOMAIN-CONTAINING PROTEIN"/>
    <property type="match status" value="1"/>
</dbReference>
<feature type="domain" description="Heterokaryon incompatibility" evidence="1">
    <location>
        <begin position="101"/>
        <end position="197"/>
    </location>
</feature>
<proteinExistence type="predicted"/>
<dbReference type="Pfam" id="PF06985">
    <property type="entry name" value="HET"/>
    <property type="match status" value="1"/>
</dbReference>
<organism evidence="2 3">
    <name type="scientific">Dendrothele bispora (strain CBS 962.96)</name>
    <dbReference type="NCBI Taxonomy" id="1314807"/>
    <lineage>
        <taxon>Eukaryota</taxon>
        <taxon>Fungi</taxon>
        <taxon>Dikarya</taxon>
        <taxon>Basidiomycota</taxon>
        <taxon>Agaricomycotina</taxon>
        <taxon>Agaricomycetes</taxon>
        <taxon>Agaricomycetidae</taxon>
        <taxon>Agaricales</taxon>
        <taxon>Agaricales incertae sedis</taxon>
        <taxon>Dendrothele</taxon>
    </lineage>
</organism>
<evidence type="ECO:0000313" key="2">
    <source>
        <dbReference type="EMBL" id="THU77447.1"/>
    </source>
</evidence>
<evidence type="ECO:0000259" key="1">
    <source>
        <dbReference type="Pfam" id="PF06985"/>
    </source>
</evidence>
<gene>
    <name evidence="2" type="ORF">K435DRAFT_973967</name>
</gene>